<dbReference type="Proteomes" id="UP001060085">
    <property type="component" value="Linkage Group LG07"/>
</dbReference>
<evidence type="ECO:0000313" key="2">
    <source>
        <dbReference type="Proteomes" id="UP001060085"/>
    </source>
</evidence>
<organism evidence="1 2">
    <name type="scientific">Catharanthus roseus</name>
    <name type="common">Madagascar periwinkle</name>
    <name type="synonym">Vinca rosea</name>
    <dbReference type="NCBI Taxonomy" id="4058"/>
    <lineage>
        <taxon>Eukaryota</taxon>
        <taxon>Viridiplantae</taxon>
        <taxon>Streptophyta</taxon>
        <taxon>Embryophyta</taxon>
        <taxon>Tracheophyta</taxon>
        <taxon>Spermatophyta</taxon>
        <taxon>Magnoliopsida</taxon>
        <taxon>eudicotyledons</taxon>
        <taxon>Gunneridae</taxon>
        <taxon>Pentapetalae</taxon>
        <taxon>asterids</taxon>
        <taxon>lamiids</taxon>
        <taxon>Gentianales</taxon>
        <taxon>Apocynaceae</taxon>
        <taxon>Rauvolfioideae</taxon>
        <taxon>Vinceae</taxon>
        <taxon>Catharanthinae</taxon>
        <taxon>Catharanthus</taxon>
    </lineage>
</organism>
<sequence>MIQNLHIIQGKNGAIQRSKLGRFVASKSREGISLYPTIGGRVDPTAGGRVLPVAKEFSLNLSRPNGNHNEGPSDPLMQEVDGTLRSLQQQMGNIERNVGVLSARVEKIIDVGLKKGFNNFDNLTPKQTMRNEDTSSHANFGVRDDLSKNFHETSKPPPMKQERRRLL</sequence>
<name>A0ACC0A1U0_CATRO</name>
<evidence type="ECO:0000313" key="1">
    <source>
        <dbReference type="EMBL" id="KAI5653348.1"/>
    </source>
</evidence>
<reference evidence="2" key="1">
    <citation type="journal article" date="2023" name="Nat. Plants">
        <title>Single-cell RNA sequencing provides a high-resolution roadmap for understanding the multicellular compartmentation of specialized metabolism.</title>
        <authorList>
            <person name="Sun S."/>
            <person name="Shen X."/>
            <person name="Li Y."/>
            <person name="Li Y."/>
            <person name="Wang S."/>
            <person name="Li R."/>
            <person name="Zhang H."/>
            <person name="Shen G."/>
            <person name="Guo B."/>
            <person name="Wei J."/>
            <person name="Xu J."/>
            <person name="St-Pierre B."/>
            <person name="Chen S."/>
            <person name="Sun C."/>
        </authorList>
    </citation>
    <scope>NUCLEOTIDE SEQUENCE [LARGE SCALE GENOMIC DNA]</scope>
</reference>
<accession>A0ACC0A1U0</accession>
<dbReference type="EMBL" id="CM044707">
    <property type="protein sequence ID" value="KAI5653348.1"/>
    <property type="molecule type" value="Genomic_DNA"/>
</dbReference>
<comment type="caution">
    <text evidence="1">The sequence shown here is derived from an EMBL/GenBank/DDBJ whole genome shotgun (WGS) entry which is preliminary data.</text>
</comment>
<keyword evidence="2" id="KW-1185">Reference proteome</keyword>
<protein>
    <submittedName>
        <fullName evidence="1">Uncharacterized protein</fullName>
    </submittedName>
</protein>
<proteinExistence type="predicted"/>
<gene>
    <name evidence="1" type="ORF">M9H77_30535</name>
</gene>